<reference evidence="1" key="1">
    <citation type="submission" date="2020-06" db="EMBL/GenBank/DDBJ databases">
        <title>WGS assembly of Ceratodon purpureus strain R40.</title>
        <authorList>
            <person name="Carey S.B."/>
            <person name="Jenkins J."/>
            <person name="Shu S."/>
            <person name="Lovell J.T."/>
            <person name="Sreedasyam A."/>
            <person name="Maumus F."/>
            <person name="Tiley G.P."/>
            <person name="Fernandez-Pozo N."/>
            <person name="Barry K."/>
            <person name="Chen C."/>
            <person name="Wang M."/>
            <person name="Lipzen A."/>
            <person name="Daum C."/>
            <person name="Saski C.A."/>
            <person name="Payton A.C."/>
            <person name="Mcbreen J.C."/>
            <person name="Conrad R.E."/>
            <person name="Kollar L.M."/>
            <person name="Olsson S."/>
            <person name="Huttunen S."/>
            <person name="Landis J.B."/>
            <person name="Wickett N.J."/>
            <person name="Johnson M.G."/>
            <person name="Rensing S.A."/>
            <person name="Grimwood J."/>
            <person name="Schmutz J."/>
            <person name="Mcdaniel S.F."/>
        </authorList>
    </citation>
    <scope>NUCLEOTIDE SEQUENCE</scope>
    <source>
        <strain evidence="1">R40</strain>
    </source>
</reference>
<gene>
    <name evidence="1" type="ORF">KC19_7G015400</name>
</gene>
<protein>
    <submittedName>
        <fullName evidence="1">Uncharacterized protein</fullName>
    </submittedName>
</protein>
<accession>A0A8T0H1Q2</accession>
<keyword evidence="2" id="KW-1185">Reference proteome</keyword>
<dbReference type="Proteomes" id="UP000822688">
    <property type="component" value="Chromosome 7"/>
</dbReference>
<comment type="caution">
    <text evidence="1">The sequence shown here is derived from an EMBL/GenBank/DDBJ whole genome shotgun (WGS) entry which is preliminary data.</text>
</comment>
<evidence type="ECO:0000313" key="1">
    <source>
        <dbReference type="EMBL" id="KAG0565806.1"/>
    </source>
</evidence>
<evidence type="ECO:0000313" key="2">
    <source>
        <dbReference type="Proteomes" id="UP000822688"/>
    </source>
</evidence>
<sequence>MISECRVHRIPPLSQAPARTLHYSAISPLKPEIKARSRVWKMMRDASTSTSTTAIVDATVAMSARRSAPLHATGRS</sequence>
<organism evidence="1 2">
    <name type="scientific">Ceratodon purpureus</name>
    <name type="common">Fire moss</name>
    <name type="synonym">Dicranum purpureum</name>
    <dbReference type="NCBI Taxonomy" id="3225"/>
    <lineage>
        <taxon>Eukaryota</taxon>
        <taxon>Viridiplantae</taxon>
        <taxon>Streptophyta</taxon>
        <taxon>Embryophyta</taxon>
        <taxon>Bryophyta</taxon>
        <taxon>Bryophytina</taxon>
        <taxon>Bryopsida</taxon>
        <taxon>Dicranidae</taxon>
        <taxon>Pseudoditrichales</taxon>
        <taxon>Ditrichaceae</taxon>
        <taxon>Ceratodon</taxon>
    </lineage>
</organism>
<proteinExistence type="predicted"/>
<dbReference type="AlphaFoldDB" id="A0A8T0H1Q2"/>
<dbReference type="EMBL" id="CM026428">
    <property type="protein sequence ID" value="KAG0565806.1"/>
    <property type="molecule type" value="Genomic_DNA"/>
</dbReference>
<name>A0A8T0H1Q2_CERPU</name>